<dbReference type="Proteomes" id="UP000469011">
    <property type="component" value="Unassembled WGS sequence"/>
</dbReference>
<accession>A0A6N9T571</accession>
<keyword evidence="3" id="KW-1185">Reference proteome</keyword>
<feature type="signal peptide" evidence="1">
    <location>
        <begin position="1"/>
        <end position="21"/>
    </location>
</feature>
<feature type="chain" id="PRO_5026668561" evidence="1">
    <location>
        <begin position="22"/>
        <end position="45"/>
    </location>
</feature>
<name>A0A6N9T571_9HYPH</name>
<dbReference type="EMBL" id="JAAAMG010000012">
    <property type="protein sequence ID" value="NDW05722.1"/>
    <property type="molecule type" value="Genomic_DNA"/>
</dbReference>
<protein>
    <submittedName>
        <fullName evidence="2">Uncharacterized protein</fullName>
    </submittedName>
</protein>
<evidence type="ECO:0000313" key="2">
    <source>
        <dbReference type="EMBL" id="NDW05722.1"/>
    </source>
</evidence>
<dbReference type="RefSeq" id="WP_163463981.1">
    <property type="nucleotide sequence ID" value="NZ_JAAAMG010000012.1"/>
</dbReference>
<comment type="caution">
    <text evidence="2">The sequence shown here is derived from an EMBL/GenBank/DDBJ whole genome shotgun (WGS) entry which is preliminary data.</text>
</comment>
<gene>
    <name evidence="2" type="ORF">GTK09_14955</name>
</gene>
<proteinExistence type="predicted"/>
<sequence length="45" mass="4895">MNRRIPLAAALALLVLVSACASKPVNDPGRKWAKQAEMVDNSLFQ</sequence>
<keyword evidence="1" id="KW-0732">Signal</keyword>
<organism evidence="2 3">
    <name type="scientific">Jiella pacifica</name>
    <dbReference type="NCBI Taxonomy" id="2696469"/>
    <lineage>
        <taxon>Bacteria</taxon>
        <taxon>Pseudomonadati</taxon>
        <taxon>Pseudomonadota</taxon>
        <taxon>Alphaproteobacteria</taxon>
        <taxon>Hyphomicrobiales</taxon>
        <taxon>Aurantimonadaceae</taxon>
        <taxon>Jiella</taxon>
    </lineage>
</organism>
<evidence type="ECO:0000313" key="3">
    <source>
        <dbReference type="Proteomes" id="UP000469011"/>
    </source>
</evidence>
<dbReference type="AlphaFoldDB" id="A0A6N9T571"/>
<evidence type="ECO:0000256" key="1">
    <source>
        <dbReference type="SAM" id="SignalP"/>
    </source>
</evidence>
<reference evidence="2 3" key="1">
    <citation type="submission" date="2020-01" db="EMBL/GenBank/DDBJ databases">
        <title>Jiella pacifica sp. nov.</title>
        <authorList>
            <person name="Xue Z."/>
            <person name="Zhu S."/>
            <person name="Chen J."/>
            <person name="Yang J."/>
        </authorList>
    </citation>
    <scope>NUCLEOTIDE SEQUENCE [LARGE SCALE GENOMIC DNA]</scope>
    <source>
        <strain evidence="2 3">40Bstr34</strain>
    </source>
</reference>
<dbReference type="PROSITE" id="PS51257">
    <property type="entry name" value="PROKAR_LIPOPROTEIN"/>
    <property type="match status" value="1"/>
</dbReference>